<dbReference type="Proteomes" id="UP000005867">
    <property type="component" value="Chromosome"/>
</dbReference>
<accession>G7VD28</accession>
<reference evidence="1 2" key="1">
    <citation type="journal article" date="2012" name="J. Bacteriol.">
        <title>Complete genome sequence of strain 1860, a crenarchaeon of the genus pyrobaculum able to grow with various electron acceptors.</title>
        <authorList>
            <person name="Mardanov A.V."/>
            <person name="Gumerov V.M."/>
            <person name="Slobodkina G.B."/>
            <person name="Beletsky A.V."/>
            <person name="Bonch-Osmolovskaya E.A."/>
            <person name="Ravin N.V."/>
            <person name="Skryabin K.G."/>
        </authorList>
    </citation>
    <scope>NUCLEOTIDE SEQUENCE [LARGE SCALE GENOMIC DNA]</scope>
    <source>
        <strain evidence="1 2">1860</strain>
    </source>
</reference>
<protein>
    <submittedName>
        <fullName evidence="1">Uncharacterized protein</fullName>
    </submittedName>
</protein>
<dbReference type="EMBL" id="CP003098">
    <property type="protein sequence ID" value="AET33907.1"/>
    <property type="molecule type" value="Genomic_DNA"/>
</dbReference>
<dbReference type="STRING" id="1104324.P186_2521"/>
<evidence type="ECO:0000313" key="2">
    <source>
        <dbReference type="Proteomes" id="UP000005867"/>
    </source>
</evidence>
<proteinExistence type="predicted"/>
<name>G7VD28_9CREN</name>
<dbReference type="HOGENOM" id="CLU_1902013_0_0_2"/>
<keyword evidence="2" id="KW-1185">Reference proteome</keyword>
<dbReference type="BioCyc" id="PSP1104324:GJSN-2467-MONOMER"/>
<dbReference type="AlphaFoldDB" id="G7VD28"/>
<sequence length="120" mass="13115">MVFERPPEEIKIESRGAVSICVKPQAVAHWLELAQALYYAYHWKGPAKNPNISALVFLAKTSQIRDALAYSAAGAAEAICAALGPRDAVEAVEMPRGRPHMPTGSWDPWAITKFALDLVK</sequence>
<organism evidence="1 2">
    <name type="scientific">Pyrobaculum ferrireducens</name>
    <dbReference type="NCBI Taxonomy" id="1104324"/>
    <lineage>
        <taxon>Archaea</taxon>
        <taxon>Thermoproteota</taxon>
        <taxon>Thermoprotei</taxon>
        <taxon>Thermoproteales</taxon>
        <taxon>Thermoproteaceae</taxon>
        <taxon>Pyrobaculum</taxon>
    </lineage>
</organism>
<evidence type="ECO:0000313" key="1">
    <source>
        <dbReference type="EMBL" id="AET33907.1"/>
    </source>
</evidence>
<gene>
    <name evidence="1" type="ORF">P186_2521</name>
</gene>
<dbReference type="KEGG" id="pyr:P186_2521"/>